<evidence type="ECO:0000313" key="3">
    <source>
        <dbReference type="Proteomes" id="UP001432027"/>
    </source>
</evidence>
<dbReference type="PANTHER" id="PTHR28658">
    <property type="entry name" value="TRANSMEMBRANE PROTEIN 180"/>
    <property type="match status" value="1"/>
</dbReference>
<dbReference type="SUPFAM" id="SSF103473">
    <property type="entry name" value="MFS general substrate transporter"/>
    <property type="match status" value="1"/>
</dbReference>
<feature type="transmembrane region" description="Helical" evidence="1">
    <location>
        <begin position="174"/>
        <end position="193"/>
    </location>
</feature>
<dbReference type="AlphaFoldDB" id="A0AAV5SR36"/>
<protein>
    <recommendedName>
        <fullName evidence="4">Membrane transporter</fullName>
    </recommendedName>
</protein>
<feature type="transmembrane region" description="Helical" evidence="1">
    <location>
        <begin position="314"/>
        <end position="334"/>
    </location>
</feature>
<evidence type="ECO:0000256" key="1">
    <source>
        <dbReference type="SAM" id="Phobius"/>
    </source>
</evidence>
<dbReference type="PANTHER" id="PTHR28658:SF2">
    <property type="entry name" value="TRANSMEMBRANE PROTEIN 180"/>
    <property type="match status" value="1"/>
</dbReference>
<reference evidence="2" key="1">
    <citation type="submission" date="2023-10" db="EMBL/GenBank/DDBJ databases">
        <title>Genome assembly of Pristionchus species.</title>
        <authorList>
            <person name="Yoshida K."/>
            <person name="Sommer R.J."/>
        </authorList>
    </citation>
    <scope>NUCLEOTIDE SEQUENCE</scope>
    <source>
        <strain evidence="2">RS0144</strain>
    </source>
</reference>
<feature type="transmembrane region" description="Helical" evidence="1">
    <location>
        <begin position="139"/>
        <end position="162"/>
    </location>
</feature>
<feature type="transmembrane region" description="Helical" evidence="1">
    <location>
        <begin position="35"/>
        <end position="56"/>
    </location>
</feature>
<name>A0AAV5SR36_9BILA</name>
<feature type="transmembrane region" description="Helical" evidence="1">
    <location>
        <begin position="346"/>
        <end position="364"/>
    </location>
</feature>
<dbReference type="EMBL" id="BTSX01000002">
    <property type="protein sequence ID" value="GMS85339.1"/>
    <property type="molecule type" value="Genomic_DNA"/>
</dbReference>
<feature type="transmembrane region" description="Helical" evidence="1">
    <location>
        <begin position="494"/>
        <end position="515"/>
    </location>
</feature>
<comment type="caution">
    <text evidence="2">The sequence shown here is derived from an EMBL/GenBank/DDBJ whole genome shotgun (WGS) entry which is preliminary data.</text>
</comment>
<dbReference type="Proteomes" id="UP001432027">
    <property type="component" value="Unassembled WGS sequence"/>
</dbReference>
<dbReference type="InterPro" id="IPR040035">
    <property type="entry name" value="TMEM180"/>
</dbReference>
<evidence type="ECO:0008006" key="4">
    <source>
        <dbReference type="Google" id="ProtNLM"/>
    </source>
</evidence>
<dbReference type="InterPro" id="IPR036259">
    <property type="entry name" value="MFS_trans_sf"/>
</dbReference>
<organism evidence="2 3">
    <name type="scientific">Pristionchus entomophagus</name>
    <dbReference type="NCBI Taxonomy" id="358040"/>
    <lineage>
        <taxon>Eukaryota</taxon>
        <taxon>Metazoa</taxon>
        <taxon>Ecdysozoa</taxon>
        <taxon>Nematoda</taxon>
        <taxon>Chromadorea</taxon>
        <taxon>Rhabditida</taxon>
        <taxon>Rhabditina</taxon>
        <taxon>Diplogasteromorpha</taxon>
        <taxon>Diplogasteroidea</taxon>
        <taxon>Neodiplogasteridae</taxon>
        <taxon>Pristionchus</taxon>
    </lineage>
</organism>
<gene>
    <name evidence="2" type="ORF">PENTCL1PPCAC_7514</name>
</gene>
<keyword evidence="1" id="KW-0472">Membrane</keyword>
<keyword evidence="1" id="KW-1133">Transmembrane helix</keyword>
<dbReference type="Pfam" id="PF13347">
    <property type="entry name" value="MFS_2"/>
    <property type="match status" value="1"/>
</dbReference>
<feature type="transmembrane region" description="Helical" evidence="1">
    <location>
        <begin position="108"/>
        <end position="127"/>
    </location>
</feature>
<proteinExistence type="predicted"/>
<keyword evidence="1" id="KW-0812">Transmembrane</keyword>
<keyword evidence="3" id="KW-1185">Reference proteome</keyword>
<accession>A0AAV5SR36</accession>
<feature type="transmembrane region" description="Helical" evidence="1">
    <location>
        <begin position="205"/>
        <end position="227"/>
    </location>
</feature>
<evidence type="ECO:0000313" key="2">
    <source>
        <dbReference type="EMBL" id="GMS85339.1"/>
    </source>
</evidence>
<sequence length="545" mass="61144">MSLSRLNMGAAQAVMKEEKEAKPRSFRDSKHFQPLMVAFLCFGFATFLSVYMLYYMKVFLDVYHISTDWIKIVQALFLVWNAVNDPMMGYLQDIGCCGMTWIMDRRKVIMYCAPVFAFSYMIFWFPWSTTNTVITGIHLLVGLFLFDTILTLVLSAYCGILVEACSKHSQRVRCLVYAELFGILGGSIIFPLNVFSDEAKNFGRFQVGCAIIAVIGAASMSGGAYFLNTKKEHELHEEIEMAKDPEELPPKEPESSFKKAIRVSMQIIRQPRFLCLVGSQFMRSMRTVATGTFQMIIIGSLVSRPGFLEAGSPALSAFYSLVQPIGSILFMLLWKPLAVLGTHKMMVILLGVALLNVTIALFLGRSDPLFVIVYMGIEIISASTGGHSFGMLLAGEVVDTDTKVHKRKSPLSTLIFTLKALFTKPAEQLSPLIFITLLDRGGFTEHRASCIREAPKMIAVDNSTMPIIQTTAAALLEAEQPVCTTLLDTMHSSMLYFTLFCTIGEIVIICIDYWYKRRVLKEEDSKTNPLEIPLTEEEFIKKREV</sequence>
<dbReference type="Gene3D" id="1.20.1250.20">
    <property type="entry name" value="MFS general substrate transporter like domains"/>
    <property type="match status" value="1"/>
</dbReference>